<gene>
    <name evidence="5 6" type="primary">cbiD</name>
    <name evidence="6" type="ORF">VLK81_02965</name>
</gene>
<name>A0AAW9MS67_9FIRM</name>
<dbReference type="InterPro" id="IPR002748">
    <property type="entry name" value="CbiD"/>
</dbReference>
<accession>A0AAW9MS67</accession>
<dbReference type="GO" id="GO:0008168">
    <property type="term" value="F:methyltransferase activity"/>
    <property type="evidence" value="ECO:0007669"/>
    <property type="project" value="UniProtKB-UniRule"/>
</dbReference>
<dbReference type="PIRSF" id="PIRSF026782">
    <property type="entry name" value="CbiD"/>
    <property type="match status" value="1"/>
</dbReference>
<dbReference type="EC" id="2.1.1.195" evidence="5"/>
<keyword evidence="1 5" id="KW-0169">Cobalamin biosynthesis</keyword>
<dbReference type="GO" id="GO:0019251">
    <property type="term" value="P:anaerobic cobalamin biosynthetic process"/>
    <property type="evidence" value="ECO:0007669"/>
    <property type="project" value="UniProtKB-UniRule"/>
</dbReference>
<dbReference type="Gene3D" id="3.30.2110.10">
    <property type="entry name" value="CbiD-like"/>
    <property type="match status" value="1"/>
</dbReference>
<dbReference type="Pfam" id="PF01888">
    <property type="entry name" value="CbiD"/>
    <property type="match status" value="1"/>
</dbReference>
<evidence type="ECO:0000256" key="2">
    <source>
        <dbReference type="ARBA" id="ARBA00022603"/>
    </source>
</evidence>
<dbReference type="Proteomes" id="UP001357733">
    <property type="component" value="Unassembled WGS sequence"/>
</dbReference>
<dbReference type="HAMAP" id="MF_00787">
    <property type="entry name" value="CbiD"/>
    <property type="match status" value="1"/>
</dbReference>
<dbReference type="PANTHER" id="PTHR35863">
    <property type="entry name" value="COBALT-PRECORRIN-5B C(1)-METHYLTRANSFERASE"/>
    <property type="match status" value="1"/>
</dbReference>
<dbReference type="AlphaFoldDB" id="A0AAW9MS67"/>
<evidence type="ECO:0000313" key="6">
    <source>
        <dbReference type="EMBL" id="MEB3428996.1"/>
    </source>
</evidence>
<comment type="catalytic activity">
    <reaction evidence="5">
        <text>Co-precorrin-5B + S-adenosyl-L-methionine = Co-precorrin-6A + S-adenosyl-L-homocysteine</text>
        <dbReference type="Rhea" id="RHEA:26285"/>
        <dbReference type="ChEBI" id="CHEBI:57856"/>
        <dbReference type="ChEBI" id="CHEBI:59789"/>
        <dbReference type="ChEBI" id="CHEBI:60063"/>
        <dbReference type="ChEBI" id="CHEBI:60064"/>
        <dbReference type="EC" id="2.1.1.195"/>
    </reaction>
</comment>
<evidence type="ECO:0000256" key="1">
    <source>
        <dbReference type="ARBA" id="ARBA00022573"/>
    </source>
</evidence>
<dbReference type="GO" id="GO:0032259">
    <property type="term" value="P:methylation"/>
    <property type="evidence" value="ECO:0007669"/>
    <property type="project" value="UniProtKB-KW"/>
</dbReference>
<comment type="function">
    <text evidence="5">Catalyzes the methylation of C-1 in cobalt-precorrin-5B to form cobalt-precorrin-6A.</text>
</comment>
<keyword evidence="7" id="KW-1185">Reference proteome</keyword>
<comment type="similarity">
    <text evidence="5">Belongs to the CbiD family.</text>
</comment>
<comment type="pathway">
    <text evidence="5">Cofactor biosynthesis; adenosylcobalamin biosynthesis; cob(II)yrinate a,c-diamide from sirohydrochlorin (anaerobic route): step 6/10.</text>
</comment>
<sequence length="353" mass="39684">MKKLELYKNNLRCGYTTGSTAEAAVVAACNLLLYGEKIKFVKINTPSSYSFEIEIESFEIRGNKAIASAIKDGGDDKDATSGLEIFAELSENNLGENRFFGGKGIGIIKKKNLFGKIGDPAINPMPRKMIDKRLREDFPGHFFDITIFAPRGEEVAKKTYNKNFGIEGGISIIGTSGIVEPMSLDALLKTIYIEIDTLILNGEKDRIVFVPGSYGERFAKDLFLNPSLVQVSNYMGDALTYAYEKNVRDFKLLGHIGKFSKLALGAFNTHNKVCDLRLESFVYYMAKRGIYDFDTIESFTSSEEAANYLIENSMGFILDDMERGIEKRIKTYLKDDDIKVRAYIYTMEKGIKR</sequence>
<dbReference type="NCBIfam" id="TIGR00312">
    <property type="entry name" value="cbiD"/>
    <property type="match status" value="1"/>
</dbReference>
<dbReference type="EMBL" id="JAYKOT010000003">
    <property type="protein sequence ID" value="MEB3428996.1"/>
    <property type="molecule type" value="Genomic_DNA"/>
</dbReference>
<dbReference type="InterPro" id="IPR036074">
    <property type="entry name" value="CbiD_sf"/>
</dbReference>
<keyword evidence="2 5" id="KW-0489">Methyltransferase</keyword>
<evidence type="ECO:0000256" key="4">
    <source>
        <dbReference type="ARBA" id="ARBA00022691"/>
    </source>
</evidence>
<keyword evidence="3 5" id="KW-0808">Transferase</keyword>
<reference evidence="6 7" key="1">
    <citation type="submission" date="2024-01" db="EMBL/GenBank/DDBJ databases">
        <title>Complete genome sequence of Citroniella saccharovorans strain M6.X9, isolated from human fecal sample.</title>
        <authorList>
            <person name="Cheng G."/>
            <person name="Westerholm M."/>
            <person name="Schnurer A."/>
        </authorList>
    </citation>
    <scope>NUCLEOTIDE SEQUENCE [LARGE SCALE GENOMIC DNA]</scope>
    <source>
        <strain evidence="6 7">DSM 29873</strain>
    </source>
</reference>
<dbReference type="PANTHER" id="PTHR35863:SF1">
    <property type="entry name" value="COBALT-PRECORRIN-5B C(1)-METHYLTRANSFERASE"/>
    <property type="match status" value="1"/>
</dbReference>
<dbReference type="SUPFAM" id="SSF111342">
    <property type="entry name" value="CbiD-like"/>
    <property type="match status" value="1"/>
</dbReference>
<comment type="caution">
    <text evidence="6">The sequence shown here is derived from an EMBL/GenBank/DDBJ whole genome shotgun (WGS) entry which is preliminary data.</text>
</comment>
<evidence type="ECO:0000256" key="5">
    <source>
        <dbReference type="HAMAP-Rule" id="MF_00787"/>
    </source>
</evidence>
<protein>
    <recommendedName>
        <fullName evidence="5">Cobalt-precorrin-5B C(1)-methyltransferase</fullName>
        <ecNumber evidence="5">2.1.1.195</ecNumber>
    </recommendedName>
    <alternativeName>
        <fullName evidence="5">Cobalt-precorrin-6A synthase</fullName>
    </alternativeName>
</protein>
<proteinExistence type="inferred from homology"/>
<evidence type="ECO:0000313" key="7">
    <source>
        <dbReference type="Proteomes" id="UP001357733"/>
    </source>
</evidence>
<evidence type="ECO:0000256" key="3">
    <source>
        <dbReference type="ARBA" id="ARBA00022679"/>
    </source>
</evidence>
<dbReference type="RefSeq" id="WP_324619101.1">
    <property type="nucleotide sequence ID" value="NZ_JAYKOT010000003.1"/>
</dbReference>
<organism evidence="6 7">
    <name type="scientific">Citroniella saccharovorans</name>
    <dbReference type="NCBI Taxonomy" id="2053367"/>
    <lineage>
        <taxon>Bacteria</taxon>
        <taxon>Bacillati</taxon>
        <taxon>Bacillota</taxon>
        <taxon>Tissierellia</taxon>
        <taxon>Tissierellales</taxon>
        <taxon>Peptoniphilaceae</taxon>
        <taxon>Citroniella</taxon>
    </lineage>
</organism>
<keyword evidence="4 5" id="KW-0949">S-adenosyl-L-methionine</keyword>